<dbReference type="GO" id="GO:0055085">
    <property type="term" value="P:transmembrane transport"/>
    <property type="evidence" value="ECO:0007669"/>
    <property type="project" value="InterPro"/>
</dbReference>
<keyword evidence="6" id="KW-0997">Cell inner membrane</keyword>
<dbReference type="GO" id="GO:0098797">
    <property type="term" value="C:plasma membrane protein complex"/>
    <property type="evidence" value="ECO:0007669"/>
    <property type="project" value="TreeGrafter"/>
</dbReference>
<gene>
    <name evidence="15" type="ORF">ENO08_06295</name>
</gene>
<dbReference type="PROSITE" id="PS52015">
    <property type="entry name" value="TONB_CTD"/>
    <property type="match status" value="1"/>
</dbReference>
<evidence type="ECO:0000256" key="7">
    <source>
        <dbReference type="ARBA" id="ARBA00022692"/>
    </source>
</evidence>
<evidence type="ECO:0000256" key="2">
    <source>
        <dbReference type="ARBA" id="ARBA00006555"/>
    </source>
</evidence>
<evidence type="ECO:0000256" key="13">
    <source>
        <dbReference type="SAM" id="MobiDB-lite"/>
    </source>
</evidence>
<dbReference type="GO" id="GO:0015031">
    <property type="term" value="P:protein transport"/>
    <property type="evidence" value="ECO:0007669"/>
    <property type="project" value="UniProtKB-KW"/>
</dbReference>
<comment type="similarity">
    <text evidence="2">Belongs to the TonB family.</text>
</comment>
<keyword evidence="7" id="KW-0812">Transmembrane</keyword>
<reference evidence="15" key="1">
    <citation type="journal article" date="2020" name="mSystems">
        <title>Genome- and Community-Level Interaction Insights into Carbon Utilization and Element Cycling Functions of Hydrothermarchaeota in Hydrothermal Sediment.</title>
        <authorList>
            <person name="Zhou Z."/>
            <person name="Liu Y."/>
            <person name="Xu W."/>
            <person name="Pan J."/>
            <person name="Luo Z.H."/>
            <person name="Li M."/>
        </authorList>
    </citation>
    <scope>NUCLEOTIDE SEQUENCE [LARGE SCALE GENOMIC DNA]</scope>
    <source>
        <strain evidence="15">SpSt-1233</strain>
    </source>
</reference>
<dbReference type="SUPFAM" id="SSF74653">
    <property type="entry name" value="TolA/TonB C-terminal domain"/>
    <property type="match status" value="1"/>
</dbReference>
<dbReference type="GO" id="GO:0031992">
    <property type="term" value="F:energy transducer activity"/>
    <property type="evidence" value="ECO:0007669"/>
    <property type="project" value="InterPro"/>
</dbReference>
<evidence type="ECO:0000256" key="9">
    <source>
        <dbReference type="ARBA" id="ARBA00022927"/>
    </source>
</evidence>
<keyword evidence="8" id="KW-0677">Repeat</keyword>
<dbReference type="EMBL" id="DSEC01000444">
    <property type="protein sequence ID" value="HER44052.1"/>
    <property type="molecule type" value="Genomic_DNA"/>
</dbReference>
<dbReference type="AlphaFoldDB" id="A0A7V2AVK0"/>
<dbReference type="GO" id="GO:0015891">
    <property type="term" value="P:siderophore transport"/>
    <property type="evidence" value="ECO:0007669"/>
    <property type="project" value="InterPro"/>
</dbReference>
<dbReference type="Gene3D" id="3.30.1150.10">
    <property type="match status" value="1"/>
</dbReference>
<comment type="caution">
    <text evidence="15">The sequence shown here is derived from an EMBL/GenBank/DDBJ whole genome shotgun (WGS) entry which is preliminary data.</text>
</comment>
<evidence type="ECO:0000256" key="10">
    <source>
        <dbReference type="ARBA" id="ARBA00022989"/>
    </source>
</evidence>
<organism evidence="15">
    <name type="scientific">Eiseniibacteriota bacterium</name>
    <dbReference type="NCBI Taxonomy" id="2212470"/>
    <lineage>
        <taxon>Bacteria</taxon>
        <taxon>Candidatus Eiseniibacteriota</taxon>
    </lineage>
</organism>
<evidence type="ECO:0000256" key="4">
    <source>
        <dbReference type="ARBA" id="ARBA00022448"/>
    </source>
</evidence>
<evidence type="ECO:0000256" key="5">
    <source>
        <dbReference type="ARBA" id="ARBA00022475"/>
    </source>
</evidence>
<evidence type="ECO:0000256" key="1">
    <source>
        <dbReference type="ARBA" id="ARBA00004383"/>
    </source>
</evidence>
<evidence type="ECO:0000256" key="6">
    <source>
        <dbReference type="ARBA" id="ARBA00022519"/>
    </source>
</evidence>
<accession>A0A7V2AVK0</accession>
<comment type="subcellular location">
    <subcellularLocation>
        <location evidence="1">Cell inner membrane</location>
        <topology evidence="1">Single-pass membrane protein</topology>
        <orientation evidence="1">Periplasmic side</orientation>
    </subcellularLocation>
</comment>
<dbReference type="NCBIfam" id="TIGR01352">
    <property type="entry name" value="tonB_Cterm"/>
    <property type="match status" value="1"/>
</dbReference>
<dbReference type="PRINTS" id="PR01374">
    <property type="entry name" value="TONBPROTEIN"/>
</dbReference>
<keyword evidence="10" id="KW-1133">Transmembrane helix</keyword>
<comment type="subunit">
    <text evidence="12">Homodimer. Forms a complex with the accessory proteins ExbB and ExbD.</text>
</comment>
<keyword evidence="11" id="KW-0472">Membrane</keyword>
<dbReference type="GO" id="GO:0030288">
    <property type="term" value="C:outer membrane-bounded periplasmic space"/>
    <property type="evidence" value="ECO:0007669"/>
    <property type="project" value="InterPro"/>
</dbReference>
<dbReference type="InterPro" id="IPR003538">
    <property type="entry name" value="TonB"/>
</dbReference>
<evidence type="ECO:0000313" key="15">
    <source>
        <dbReference type="EMBL" id="HER44052.1"/>
    </source>
</evidence>
<evidence type="ECO:0000256" key="8">
    <source>
        <dbReference type="ARBA" id="ARBA00022737"/>
    </source>
</evidence>
<dbReference type="Proteomes" id="UP000886069">
    <property type="component" value="Unassembled WGS sequence"/>
</dbReference>
<evidence type="ECO:0000256" key="11">
    <source>
        <dbReference type="ARBA" id="ARBA00023136"/>
    </source>
</evidence>
<dbReference type="InterPro" id="IPR051045">
    <property type="entry name" value="TonB-dependent_transducer"/>
</dbReference>
<proteinExistence type="inferred from homology"/>
<keyword evidence="9" id="KW-0653">Protein transport</keyword>
<keyword evidence="5" id="KW-1003">Cell membrane</keyword>
<sequence>MEEAKEPEKPKPEQKNEFTPDLARPDLSRHSAIDVGVAVNLGGMAAQDIGGQFVFEAYELDQPPQVIARTPPVYPYKAREKGIEGAVQIKLLVNLNGSVGQVIILDARPPGYFEDAVMKNAQNWKFAPGRIGGEAVTAWVVTTVRFQL</sequence>
<dbReference type="InterPro" id="IPR006260">
    <property type="entry name" value="TonB/TolA_C"/>
</dbReference>
<evidence type="ECO:0000256" key="12">
    <source>
        <dbReference type="ARBA" id="ARBA00025849"/>
    </source>
</evidence>
<name>A0A7V2AVK0_UNCEI</name>
<feature type="domain" description="TonB C-terminal" evidence="14">
    <location>
        <begin position="59"/>
        <end position="148"/>
    </location>
</feature>
<protein>
    <recommendedName>
        <fullName evidence="3">Protein TonB</fullName>
    </recommendedName>
</protein>
<dbReference type="Pfam" id="PF03544">
    <property type="entry name" value="TonB_C"/>
    <property type="match status" value="1"/>
</dbReference>
<dbReference type="InterPro" id="IPR037682">
    <property type="entry name" value="TonB_C"/>
</dbReference>
<feature type="region of interest" description="Disordered" evidence="13">
    <location>
        <begin position="1"/>
        <end position="25"/>
    </location>
</feature>
<evidence type="ECO:0000256" key="3">
    <source>
        <dbReference type="ARBA" id="ARBA00022362"/>
    </source>
</evidence>
<keyword evidence="4" id="KW-0813">Transport</keyword>
<dbReference type="PANTHER" id="PTHR33446">
    <property type="entry name" value="PROTEIN TONB-RELATED"/>
    <property type="match status" value="1"/>
</dbReference>
<dbReference type="PANTHER" id="PTHR33446:SF8">
    <property type="entry name" value="PROTEIN TONB"/>
    <property type="match status" value="1"/>
</dbReference>
<evidence type="ECO:0000259" key="14">
    <source>
        <dbReference type="PROSITE" id="PS52015"/>
    </source>
</evidence>